<keyword evidence="3" id="KW-0560">Oxidoreductase</keyword>
<dbReference type="GO" id="GO:0005829">
    <property type="term" value="C:cytosol"/>
    <property type="evidence" value="ECO:0007669"/>
    <property type="project" value="UniProtKB-SubCell"/>
</dbReference>
<comment type="caution">
    <text evidence="4">The sequence shown here is derived from an EMBL/GenBank/DDBJ whole genome shotgun (WGS) entry which is preliminary data.</text>
</comment>
<keyword evidence="3" id="KW-0007">Acetylation</keyword>
<proteinExistence type="inferred from homology"/>
<comment type="catalytic activity">
    <reaction evidence="3">
        <text>methanethiol + O2 + H2O = hydrogen sulfide + formaldehyde + H2O2 + H(+)</text>
        <dbReference type="Rhea" id="RHEA:11812"/>
        <dbReference type="ChEBI" id="CHEBI:15377"/>
        <dbReference type="ChEBI" id="CHEBI:15378"/>
        <dbReference type="ChEBI" id="CHEBI:15379"/>
        <dbReference type="ChEBI" id="CHEBI:16007"/>
        <dbReference type="ChEBI" id="CHEBI:16240"/>
        <dbReference type="ChEBI" id="CHEBI:16842"/>
        <dbReference type="ChEBI" id="CHEBI:29919"/>
        <dbReference type="EC" id="1.8.3.4"/>
    </reaction>
</comment>
<dbReference type="PANTHER" id="PTHR23300">
    <property type="entry name" value="METHANETHIOL OXIDASE"/>
    <property type="match status" value="1"/>
</dbReference>
<comment type="similarity">
    <text evidence="1 3">Belongs to the selenium-binding protein family.</text>
</comment>
<keyword evidence="3" id="KW-0963">Cytoplasm</keyword>
<dbReference type="SUPFAM" id="SSF75011">
    <property type="entry name" value="3-carboxy-cis,cis-mucoante lactonizing enzyme"/>
    <property type="match status" value="1"/>
</dbReference>
<name>A0A2I0LKL5_COLLI</name>
<evidence type="ECO:0000256" key="3">
    <source>
        <dbReference type="RuleBase" id="RU369071"/>
    </source>
</evidence>
<dbReference type="Pfam" id="PF05694">
    <property type="entry name" value="SBP56"/>
    <property type="match status" value="1"/>
</dbReference>
<protein>
    <recommendedName>
        <fullName evidence="3">Methanethiol oxidase</fullName>
        <shortName evidence="3">MTO</shortName>
        <ecNumber evidence="3">1.8.3.4</ecNumber>
    </recommendedName>
    <alternativeName>
        <fullName evidence="3">Selenium-binding protein 1</fullName>
    </alternativeName>
</protein>
<evidence type="ECO:0000313" key="5">
    <source>
        <dbReference type="Proteomes" id="UP000053872"/>
    </source>
</evidence>
<keyword evidence="2 3" id="KW-0711">Selenium</keyword>
<dbReference type="GO" id="GO:0005634">
    <property type="term" value="C:nucleus"/>
    <property type="evidence" value="ECO:0007669"/>
    <property type="project" value="UniProtKB-SubCell"/>
</dbReference>
<keyword evidence="5" id="KW-1185">Reference proteome</keyword>
<organism evidence="4 5">
    <name type="scientific">Columba livia</name>
    <name type="common">Rock dove</name>
    <dbReference type="NCBI Taxonomy" id="8932"/>
    <lineage>
        <taxon>Eukaryota</taxon>
        <taxon>Metazoa</taxon>
        <taxon>Chordata</taxon>
        <taxon>Craniata</taxon>
        <taxon>Vertebrata</taxon>
        <taxon>Euteleostomi</taxon>
        <taxon>Archelosauria</taxon>
        <taxon>Archosauria</taxon>
        <taxon>Dinosauria</taxon>
        <taxon>Saurischia</taxon>
        <taxon>Theropoda</taxon>
        <taxon>Coelurosauria</taxon>
        <taxon>Aves</taxon>
        <taxon>Neognathae</taxon>
        <taxon>Neoaves</taxon>
        <taxon>Columbimorphae</taxon>
        <taxon>Columbiformes</taxon>
        <taxon>Columbidae</taxon>
        <taxon>Columba</taxon>
    </lineage>
</organism>
<keyword evidence="3" id="KW-0653">Protein transport</keyword>
<dbReference type="EC" id="1.8.3.4" evidence="3"/>
<dbReference type="Proteomes" id="UP000053872">
    <property type="component" value="Unassembled WGS sequence"/>
</dbReference>
<evidence type="ECO:0000256" key="2">
    <source>
        <dbReference type="ARBA" id="ARBA00023266"/>
    </source>
</evidence>
<dbReference type="AlphaFoldDB" id="A0A2I0LKL5"/>
<gene>
    <name evidence="4" type="ORF">A306_00013576</name>
</gene>
<dbReference type="InParanoid" id="A0A2I0LKL5"/>
<dbReference type="EMBL" id="AKCR02000255">
    <property type="protein sequence ID" value="PKK17923.1"/>
    <property type="molecule type" value="Genomic_DNA"/>
</dbReference>
<dbReference type="GO" id="GO:0016020">
    <property type="term" value="C:membrane"/>
    <property type="evidence" value="ECO:0007669"/>
    <property type="project" value="UniProtKB-SubCell"/>
</dbReference>
<keyword evidence="3" id="KW-0539">Nucleus</keyword>
<comment type="pathway">
    <text evidence="3">Organosulfur degradation.</text>
</comment>
<keyword evidence="3" id="KW-0813">Transport</keyword>
<evidence type="ECO:0000256" key="1">
    <source>
        <dbReference type="ARBA" id="ARBA00005606"/>
    </source>
</evidence>
<comment type="subcellular location">
    <subcellularLocation>
        <location evidence="3">Nucleus</location>
    </subcellularLocation>
    <subcellularLocation>
        <location evidence="3">Cytoplasm</location>
        <location evidence="3">Cytosol</location>
    </subcellularLocation>
    <subcellularLocation>
        <location evidence="3">Membrane</location>
        <topology evidence="3">Peripheral membrane protein</topology>
    </subcellularLocation>
    <text evidence="3">May associate with Golgi membrane. May associate with the membrane of autophagosomes.</text>
</comment>
<dbReference type="STRING" id="8932.A0A2I0LKL5"/>
<reference evidence="4 5" key="1">
    <citation type="journal article" date="2013" name="Science">
        <title>Genomic diversity and evolution of the head crest in the rock pigeon.</title>
        <authorList>
            <person name="Shapiro M.D."/>
            <person name="Kronenberg Z."/>
            <person name="Li C."/>
            <person name="Domyan E.T."/>
            <person name="Pan H."/>
            <person name="Campbell M."/>
            <person name="Tan H."/>
            <person name="Huff C.D."/>
            <person name="Hu H."/>
            <person name="Vickrey A.I."/>
            <person name="Nielsen S.C."/>
            <person name="Stringham S.A."/>
            <person name="Hu H."/>
            <person name="Willerslev E."/>
            <person name="Gilbert M.T."/>
            <person name="Yandell M."/>
            <person name="Zhang G."/>
            <person name="Wang J."/>
        </authorList>
    </citation>
    <scope>NUCLEOTIDE SEQUENCE [LARGE SCALE GENOMIC DNA]</scope>
    <source>
        <tissue evidence="4">Blood</tissue>
    </source>
</reference>
<dbReference type="PANTHER" id="PTHR23300:SF0">
    <property type="entry name" value="METHANETHIOL OXIDASE"/>
    <property type="match status" value="1"/>
</dbReference>
<dbReference type="GO" id="GO:0015031">
    <property type="term" value="P:protein transport"/>
    <property type="evidence" value="ECO:0007669"/>
    <property type="project" value="UniProtKB-UniRule"/>
</dbReference>
<dbReference type="InterPro" id="IPR008826">
    <property type="entry name" value="Se-bd"/>
</dbReference>
<evidence type="ECO:0000313" key="4">
    <source>
        <dbReference type="EMBL" id="PKK17923.1"/>
    </source>
</evidence>
<dbReference type="GO" id="GO:0008430">
    <property type="term" value="F:selenium binding"/>
    <property type="evidence" value="ECO:0007669"/>
    <property type="project" value="UniProtKB-UniRule"/>
</dbReference>
<keyword evidence="3" id="KW-0472">Membrane</keyword>
<dbReference type="GO" id="GO:0018549">
    <property type="term" value="F:methanethiol oxidase activity"/>
    <property type="evidence" value="ECO:0007669"/>
    <property type="project" value="UniProtKB-UniRule"/>
</dbReference>
<accession>A0A2I0LKL5</accession>
<comment type="function">
    <text evidence="3">Catalyzes the oxidation of methanethiol, an organosulfur compound known to be produced in substantial amounts by gut bacteria. Selenium-binding protein which may be involved in the sensing of reactive xenobiotics in the cytoplasm. May be involved in intra-Golgi protein transport.</text>
</comment>
<sequence length="602" mass="66187">MLELSPSQGRALAQGPHFRGAFGGLSVSTAGNGQEANGGAIISLGSSSLPGICSLGTSVRQRRGDGDGFAELVPGLAHEASEPAEPTGSSRARDQIREMAFEEQTCTEQQISGPDWQLAKAETSCANKCKVPCQQFQTCQDIAKGVCCVPVPREEIAYVTCTYRNTCIEKPDFLATIDLDPCSSCYGQVIHRLPMPNVGDELHHSGWNACSSCFGDVTKKRNRLVLPSLISSRIYVVDVGTDPRAPRLFKVVNPEDVFWRCDLGYPHTSHCLGSGEIMISTLGDPAGNGKGGFILLDGDTFEVKGNWEKGDKSPPMGYDFWYQPRHNVLISTEWGIPKCLGYGFDPNDLKKGRYGRRLNVWDWTAHTYVQAIDLGEDAAPLEIRFLHNPEAAEGFVGCTISSAIHRFYKTECGTWAAQKVIQVPSKKVQGWLLPEMPGFITDILISLDDRFLYFSNWLHGDVRQYDISDTRRPRLVGQVFVGGSITKGGPVTVCEDEELPSQPEPFVIKGKRVPGGPQMIQLSLDGKRLYVTTSLYSAWDRQFYPDLIKEGSVMLQLDVDTERGGLSVNRGFLVDFGREPGGPCLAHEMRYPGGDCTSDIWL</sequence>